<keyword evidence="5" id="KW-1185">Reference proteome</keyword>
<organism evidence="4 5">
    <name type="scientific">Lentilactobacillus sunkii DSM 19904</name>
    <dbReference type="NCBI Taxonomy" id="1423808"/>
    <lineage>
        <taxon>Bacteria</taxon>
        <taxon>Bacillati</taxon>
        <taxon>Bacillota</taxon>
        <taxon>Bacilli</taxon>
        <taxon>Lactobacillales</taxon>
        <taxon>Lactobacillaceae</taxon>
        <taxon>Lentilactobacillus</taxon>
    </lineage>
</organism>
<dbReference type="PATRIC" id="fig|1423808.3.peg.2227"/>
<dbReference type="Pfam" id="PF13472">
    <property type="entry name" value="Lipase_GDSL_2"/>
    <property type="match status" value="1"/>
</dbReference>
<feature type="region of interest" description="Disordered" evidence="1">
    <location>
        <begin position="29"/>
        <end position="54"/>
    </location>
</feature>
<dbReference type="CDD" id="cd00229">
    <property type="entry name" value="SGNH_hydrolase"/>
    <property type="match status" value="1"/>
</dbReference>
<dbReference type="Gene3D" id="3.40.50.1110">
    <property type="entry name" value="SGNH hydrolase"/>
    <property type="match status" value="1"/>
</dbReference>
<evidence type="ECO:0000313" key="4">
    <source>
        <dbReference type="EMBL" id="KRK88935.1"/>
    </source>
</evidence>
<feature type="chain" id="PRO_5006407204" evidence="2">
    <location>
        <begin position="27"/>
        <end position="405"/>
    </location>
</feature>
<evidence type="ECO:0000313" key="5">
    <source>
        <dbReference type="Proteomes" id="UP000051581"/>
    </source>
</evidence>
<dbReference type="InterPro" id="IPR036514">
    <property type="entry name" value="SGNH_hydro_sf"/>
</dbReference>
<evidence type="ECO:0000259" key="3">
    <source>
        <dbReference type="Pfam" id="PF13472"/>
    </source>
</evidence>
<sequence length="405" mass="44383">MKKHFYIATAVTAALGIAMFMAPANAASTDPTTTTPTSSSSSSSSTSTKSDATKDKTKKVIPAATLVSTESYDQPLPYHMKSGYIYTTSGLNKTLGSAKDFAKVTWYAYKKVVIDRSAQGKGTSVWYYVKSGNGKQTGYVWHGNLQDISEGTFDIAMKNSDYFSKDKIITMGDSITAGYDGYETLDSGYPTWLARYLGTTVDNAAYNGAFLGDAGEMATPGDLSTTVNDTNFAKYDVATIAYGTNDYGHTDNTIDQLKSILDSNIKKMKAENPKLIIYGFLPITRYDNNQNSDEVTGQGGYTMNDLRAAEAQVYQDNDVPVLNWNDVDPNLITDANHIDRFNDGRLHPAAKTYQLMARDIAKFMIDNFPQDQIKKTTSSKKKTTKTTNKTTTAKKTTSTKATSQY</sequence>
<evidence type="ECO:0000256" key="1">
    <source>
        <dbReference type="SAM" id="MobiDB-lite"/>
    </source>
</evidence>
<dbReference type="AlphaFoldDB" id="A0A0R1LB37"/>
<dbReference type="PANTHER" id="PTHR30383:SF5">
    <property type="entry name" value="SGNH HYDROLASE-TYPE ESTERASE DOMAIN-CONTAINING PROTEIN"/>
    <property type="match status" value="1"/>
</dbReference>
<feature type="region of interest" description="Disordered" evidence="1">
    <location>
        <begin position="375"/>
        <end position="405"/>
    </location>
</feature>
<comment type="caution">
    <text evidence="4">The sequence shown here is derived from an EMBL/GenBank/DDBJ whole genome shotgun (WGS) entry which is preliminary data.</text>
</comment>
<dbReference type="SUPFAM" id="SSF52266">
    <property type="entry name" value="SGNH hydrolase"/>
    <property type="match status" value="1"/>
</dbReference>
<feature type="compositionally biased region" description="Low complexity" evidence="1">
    <location>
        <begin position="29"/>
        <end position="50"/>
    </location>
</feature>
<evidence type="ECO:0000256" key="2">
    <source>
        <dbReference type="SAM" id="SignalP"/>
    </source>
</evidence>
<proteinExistence type="predicted"/>
<dbReference type="RefSeq" id="WP_057824377.1">
    <property type="nucleotide sequence ID" value="NZ_AZEA01000005.1"/>
</dbReference>
<feature type="signal peptide" evidence="2">
    <location>
        <begin position="1"/>
        <end position="26"/>
    </location>
</feature>
<dbReference type="InterPro" id="IPR013830">
    <property type="entry name" value="SGNH_hydro"/>
</dbReference>
<keyword evidence="2" id="KW-0732">Signal</keyword>
<feature type="compositionally biased region" description="Low complexity" evidence="1">
    <location>
        <begin position="385"/>
        <end position="405"/>
    </location>
</feature>
<gene>
    <name evidence="4" type="ORF">FD17_GL002198</name>
</gene>
<feature type="domain" description="SGNH hydrolase-type esterase" evidence="3">
    <location>
        <begin position="171"/>
        <end position="355"/>
    </location>
</feature>
<dbReference type="PANTHER" id="PTHR30383">
    <property type="entry name" value="THIOESTERASE 1/PROTEASE 1/LYSOPHOSPHOLIPASE L1"/>
    <property type="match status" value="1"/>
</dbReference>
<dbReference type="Proteomes" id="UP000051581">
    <property type="component" value="Unassembled WGS sequence"/>
</dbReference>
<dbReference type="OrthoDB" id="2311671at2"/>
<dbReference type="EMBL" id="AZEA01000005">
    <property type="protein sequence ID" value="KRK88935.1"/>
    <property type="molecule type" value="Genomic_DNA"/>
</dbReference>
<name>A0A0R1LB37_9LACO</name>
<accession>A0A0R1LB37</accession>
<reference evidence="4 5" key="1">
    <citation type="journal article" date="2015" name="Genome Announc.">
        <title>Expanding the biotechnology potential of lactobacilli through comparative genomics of 213 strains and associated genera.</title>
        <authorList>
            <person name="Sun Z."/>
            <person name="Harris H.M."/>
            <person name="McCann A."/>
            <person name="Guo C."/>
            <person name="Argimon S."/>
            <person name="Zhang W."/>
            <person name="Yang X."/>
            <person name="Jeffery I.B."/>
            <person name="Cooney J.C."/>
            <person name="Kagawa T.F."/>
            <person name="Liu W."/>
            <person name="Song Y."/>
            <person name="Salvetti E."/>
            <person name="Wrobel A."/>
            <person name="Rasinkangas P."/>
            <person name="Parkhill J."/>
            <person name="Rea M.C."/>
            <person name="O'Sullivan O."/>
            <person name="Ritari J."/>
            <person name="Douillard F.P."/>
            <person name="Paul Ross R."/>
            <person name="Yang R."/>
            <person name="Briner A.E."/>
            <person name="Felis G.E."/>
            <person name="de Vos W.M."/>
            <person name="Barrangou R."/>
            <person name="Klaenhammer T.R."/>
            <person name="Caufield P.W."/>
            <person name="Cui Y."/>
            <person name="Zhang H."/>
            <person name="O'Toole P.W."/>
        </authorList>
    </citation>
    <scope>NUCLEOTIDE SEQUENCE [LARGE SCALE GENOMIC DNA]</scope>
    <source>
        <strain evidence="4 5">DSM 19904</strain>
    </source>
</reference>
<protein>
    <submittedName>
        <fullName evidence="4">G-D-S-L family lipolytic protein</fullName>
    </submittedName>
</protein>
<dbReference type="InterPro" id="IPR051532">
    <property type="entry name" value="Ester_Hydrolysis_Enzymes"/>
</dbReference>
<dbReference type="GO" id="GO:0004622">
    <property type="term" value="F:phosphatidylcholine lysophospholipase activity"/>
    <property type="evidence" value="ECO:0007669"/>
    <property type="project" value="TreeGrafter"/>
</dbReference>